<evidence type="ECO:0000313" key="6">
    <source>
        <dbReference type="Ensembl" id="ENSPKIP00000035991.1"/>
    </source>
</evidence>
<evidence type="ECO:0000256" key="2">
    <source>
        <dbReference type="ARBA" id="ARBA00022692"/>
    </source>
</evidence>
<comment type="subcellular location">
    <subcellularLocation>
        <location evidence="1">Membrane</location>
        <topology evidence="1">Multi-pass membrane protein</topology>
    </subcellularLocation>
</comment>
<proteinExistence type="predicted"/>
<reference evidence="6" key="1">
    <citation type="submission" date="2025-08" db="UniProtKB">
        <authorList>
            <consortium name="Ensembl"/>
        </authorList>
    </citation>
    <scope>IDENTIFICATION</scope>
</reference>
<dbReference type="Ensembl" id="ENSPKIT00000016931.1">
    <property type="protein sequence ID" value="ENSPKIP00000035991.1"/>
    <property type="gene ID" value="ENSPKIG00000014738.1"/>
</dbReference>
<dbReference type="GO" id="GO:0016020">
    <property type="term" value="C:membrane"/>
    <property type="evidence" value="ECO:0007669"/>
    <property type="project" value="UniProtKB-SubCell"/>
</dbReference>
<evidence type="ECO:0000313" key="7">
    <source>
        <dbReference type="Proteomes" id="UP000261540"/>
    </source>
</evidence>
<keyword evidence="2 5" id="KW-0812">Transmembrane</keyword>
<feature type="transmembrane region" description="Helical" evidence="5">
    <location>
        <begin position="38"/>
        <end position="58"/>
    </location>
</feature>
<feature type="transmembrane region" description="Helical" evidence="5">
    <location>
        <begin position="97"/>
        <end position="121"/>
    </location>
</feature>
<reference evidence="6" key="2">
    <citation type="submission" date="2025-09" db="UniProtKB">
        <authorList>
            <consortium name="Ensembl"/>
        </authorList>
    </citation>
    <scope>IDENTIFICATION</scope>
</reference>
<organism evidence="6 7">
    <name type="scientific">Paramormyrops kingsleyae</name>
    <dbReference type="NCBI Taxonomy" id="1676925"/>
    <lineage>
        <taxon>Eukaryota</taxon>
        <taxon>Metazoa</taxon>
        <taxon>Chordata</taxon>
        <taxon>Craniata</taxon>
        <taxon>Vertebrata</taxon>
        <taxon>Euteleostomi</taxon>
        <taxon>Actinopterygii</taxon>
        <taxon>Neopterygii</taxon>
        <taxon>Teleostei</taxon>
        <taxon>Osteoglossocephala</taxon>
        <taxon>Osteoglossomorpha</taxon>
        <taxon>Osteoglossiformes</taxon>
        <taxon>Mormyridae</taxon>
        <taxon>Paramormyrops</taxon>
    </lineage>
</organism>
<name>A0A3B3T0X0_9TELE</name>
<protein>
    <submittedName>
        <fullName evidence="6">Si:ch1073-291c23.2</fullName>
    </submittedName>
</protein>
<dbReference type="Pfam" id="PF04103">
    <property type="entry name" value="CD20"/>
    <property type="match status" value="1"/>
</dbReference>
<feature type="transmembrane region" description="Helical" evidence="5">
    <location>
        <begin position="160"/>
        <end position="179"/>
    </location>
</feature>
<keyword evidence="7" id="KW-1185">Reference proteome</keyword>
<evidence type="ECO:0000256" key="4">
    <source>
        <dbReference type="ARBA" id="ARBA00023136"/>
    </source>
</evidence>
<dbReference type="InterPro" id="IPR007237">
    <property type="entry name" value="CD20-like"/>
</dbReference>
<feature type="transmembrane region" description="Helical" evidence="5">
    <location>
        <begin position="64"/>
        <end position="85"/>
    </location>
</feature>
<dbReference type="GeneTree" id="ENSGT00510000052164"/>
<sequence>MDTLPVFTAGSEATGDTTEVVGFSKPLHRLMRADPKSIGVAMMILGGSQLITGIPMMLDIMGNNAVYGGLWLGTVFVICGILYFLSGSSPSKKLVTANLALSIASLITGALAFMINLSTFINQHREDIYYYDYDINYSNLTNIDEIWSTFHKNQVSCMEGIWLLHCFVGGVILIVMTAFSRAALRSTKTQATVIMYNRPSA</sequence>
<evidence type="ECO:0000256" key="1">
    <source>
        <dbReference type="ARBA" id="ARBA00004141"/>
    </source>
</evidence>
<dbReference type="Proteomes" id="UP000261540">
    <property type="component" value="Unplaced"/>
</dbReference>
<dbReference type="AlphaFoldDB" id="A0A3B3T0X0"/>
<accession>A0A3B3T0X0</accession>
<keyword evidence="4 5" id="KW-0472">Membrane</keyword>
<evidence type="ECO:0000256" key="5">
    <source>
        <dbReference type="SAM" id="Phobius"/>
    </source>
</evidence>
<keyword evidence="3 5" id="KW-1133">Transmembrane helix</keyword>
<evidence type="ECO:0000256" key="3">
    <source>
        <dbReference type="ARBA" id="ARBA00022989"/>
    </source>
</evidence>